<dbReference type="RefSeq" id="WP_072603579.1">
    <property type="nucleotide sequence ID" value="NZ_CP018171.1"/>
</dbReference>
<sequence length="207" mass="21934">MNEVVIRKVVDYVEDTLVEGGRPAPARLRMAATAAVIRNPWAGMAFVDDLQPQILAHARVLADAIVPRLVALMSGPAGIEAFGKCAVTGTQGEIEHAAGLIHTLHFGNVFRIAAEGDSFLSFTNKRAGPGTALTIPMTHKDSERRGARSHFLTMEFVIPDAPGPDEIVVALGASSGGRPHQRIGDRVNDMKMMGVDQAGRPLPALGG</sequence>
<dbReference type="SUPFAM" id="SSF160519">
    <property type="entry name" value="BB2672-like"/>
    <property type="match status" value="1"/>
</dbReference>
<gene>
    <name evidence="1" type="ORF">BSQ44_10025</name>
</gene>
<dbReference type="EMBL" id="CP018171">
    <property type="protein sequence ID" value="APH71666.1"/>
    <property type="molecule type" value="Genomic_DNA"/>
</dbReference>
<dbReference type="STRING" id="1670800.BSQ44_10025"/>
<dbReference type="InterPro" id="IPR009569">
    <property type="entry name" value="AA_synth_put"/>
</dbReference>
<proteinExistence type="predicted"/>
<organism evidence="1 2">
    <name type="scientific">Aquibium oceanicum</name>
    <dbReference type="NCBI Taxonomy" id="1670800"/>
    <lineage>
        <taxon>Bacteria</taxon>
        <taxon>Pseudomonadati</taxon>
        <taxon>Pseudomonadota</taxon>
        <taxon>Alphaproteobacteria</taxon>
        <taxon>Hyphomicrobiales</taxon>
        <taxon>Phyllobacteriaceae</taxon>
        <taxon>Aquibium</taxon>
    </lineage>
</organism>
<reference evidence="2" key="1">
    <citation type="submission" date="2016-11" db="EMBL/GenBank/DDBJ databases">
        <title>Mesorhizobium oceanicum sp. nov., isolated from deep seawater in South China Sea.</title>
        <authorList>
            <person name="Fu G.-Y."/>
        </authorList>
    </citation>
    <scope>NUCLEOTIDE SEQUENCE [LARGE SCALE GENOMIC DNA]</scope>
    <source>
        <strain evidence="2">B7</strain>
    </source>
</reference>
<dbReference type="Proteomes" id="UP000182840">
    <property type="component" value="Chromosome"/>
</dbReference>
<evidence type="ECO:0000313" key="1">
    <source>
        <dbReference type="EMBL" id="APH71666.1"/>
    </source>
</evidence>
<dbReference type="OrthoDB" id="9803312at2"/>
<dbReference type="Gene3D" id="3.30.1330.110">
    <property type="entry name" value="BB2672"/>
    <property type="match status" value="1"/>
</dbReference>
<name>A0A1L3SQI6_9HYPH</name>
<accession>A0A1L3SQI6</accession>
<dbReference type="Pfam" id="PF06684">
    <property type="entry name" value="AA_synth"/>
    <property type="match status" value="1"/>
</dbReference>
<protein>
    <submittedName>
        <fullName evidence="1">Peptide synthetase</fullName>
    </submittedName>
</protein>
<evidence type="ECO:0000313" key="2">
    <source>
        <dbReference type="Proteomes" id="UP000182840"/>
    </source>
</evidence>
<dbReference type="AlphaFoldDB" id="A0A1L3SQI6"/>
<dbReference type="KEGG" id="meso:BSQ44_10025"/>
<keyword evidence="2" id="KW-1185">Reference proteome</keyword>
<dbReference type="InterPro" id="IPR035936">
    <property type="entry name" value="BB2672"/>
</dbReference>